<gene>
    <name evidence="3" type="ORF">E2C06_17575</name>
</gene>
<evidence type="ECO:0000256" key="1">
    <source>
        <dbReference type="SAM" id="SignalP"/>
    </source>
</evidence>
<proteinExistence type="predicted"/>
<keyword evidence="4" id="KW-1185">Reference proteome</keyword>
<evidence type="ECO:0000313" key="4">
    <source>
        <dbReference type="Proteomes" id="UP000295096"/>
    </source>
</evidence>
<keyword evidence="1" id="KW-0732">Signal</keyword>
<comment type="caution">
    <text evidence="3">The sequence shown here is derived from an EMBL/GenBank/DDBJ whole genome shotgun (WGS) entry which is preliminary data.</text>
</comment>
<dbReference type="Proteomes" id="UP000295096">
    <property type="component" value="Unassembled WGS sequence"/>
</dbReference>
<sequence>MRLLFLLASLALAVPAHAAELKLATWNLAWLTLRAFGDPDLPRGLPVRSPGDLDLLARYARRLDADVVALQEVDGPEAAAKVFDPGTYAFFFPAEQDIQRAGFAVRRSLAATQNPDLEALDLHPRARFSLRRGTDITLQAGGQRLRLLSVHLDAGCRDAALATPGRDCEQLSRQAGILAGWVAERQREGIAFAILGDFNRALSGGEDEFLRILAPAGPLRRATEGFSDPCWAGARRPRRFIDHILLGGAAPDWLVPDSLRVMVYAERDPAWRERLSDHCPLSLRLRLP</sequence>
<name>A0A4R5QEM1_9PROT</name>
<dbReference type="EMBL" id="SMSJ01000023">
    <property type="protein sequence ID" value="TDH61313.1"/>
    <property type="molecule type" value="Genomic_DNA"/>
</dbReference>
<dbReference type="InterPro" id="IPR005135">
    <property type="entry name" value="Endo/exonuclease/phosphatase"/>
</dbReference>
<dbReference type="GO" id="GO:0003824">
    <property type="term" value="F:catalytic activity"/>
    <property type="evidence" value="ECO:0007669"/>
    <property type="project" value="InterPro"/>
</dbReference>
<dbReference type="InterPro" id="IPR036691">
    <property type="entry name" value="Endo/exonu/phosph_ase_sf"/>
</dbReference>
<dbReference type="Gene3D" id="3.60.10.10">
    <property type="entry name" value="Endonuclease/exonuclease/phosphatase"/>
    <property type="match status" value="1"/>
</dbReference>
<protein>
    <recommendedName>
        <fullName evidence="2">Endonuclease/exonuclease/phosphatase domain-containing protein</fullName>
    </recommendedName>
</protein>
<feature type="chain" id="PRO_5020861749" description="Endonuclease/exonuclease/phosphatase domain-containing protein" evidence="1">
    <location>
        <begin position="19"/>
        <end position="288"/>
    </location>
</feature>
<feature type="domain" description="Endonuclease/exonuclease/phosphatase" evidence="2">
    <location>
        <begin position="24"/>
        <end position="278"/>
    </location>
</feature>
<dbReference type="SUPFAM" id="SSF56219">
    <property type="entry name" value="DNase I-like"/>
    <property type="match status" value="1"/>
</dbReference>
<evidence type="ECO:0000313" key="3">
    <source>
        <dbReference type="EMBL" id="TDH61313.1"/>
    </source>
</evidence>
<dbReference type="AlphaFoldDB" id="A0A4R5QEM1"/>
<feature type="signal peptide" evidence="1">
    <location>
        <begin position="1"/>
        <end position="18"/>
    </location>
</feature>
<dbReference type="OrthoDB" id="395856at2"/>
<dbReference type="Pfam" id="PF03372">
    <property type="entry name" value="Exo_endo_phos"/>
    <property type="match status" value="1"/>
</dbReference>
<accession>A0A4R5QEM1</accession>
<organism evidence="3 4">
    <name type="scientific">Dankookia rubra</name>
    <dbReference type="NCBI Taxonomy" id="1442381"/>
    <lineage>
        <taxon>Bacteria</taxon>
        <taxon>Pseudomonadati</taxon>
        <taxon>Pseudomonadota</taxon>
        <taxon>Alphaproteobacteria</taxon>
        <taxon>Acetobacterales</taxon>
        <taxon>Roseomonadaceae</taxon>
        <taxon>Dankookia</taxon>
    </lineage>
</organism>
<dbReference type="RefSeq" id="WP_133289919.1">
    <property type="nucleotide sequence ID" value="NZ_SMSJ01000023.1"/>
</dbReference>
<evidence type="ECO:0000259" key="2">
    <source>
        <dbReference type="Pfam" id="PF03372"/>
    </source>
</evidence>
<reference evidence="3 4" key="1">
    <citation type="journal article" date="2016" name="J. Microbiol.">
        <title>Dankookia rubra gen. nov., sp. nov., an alphaproteobacterium isolated from sediment of a shallow stream.</title>
        <authorList>
            <person name="Kim W.H."/>
            <person name="Kim D.H."/>
            <person name="Kang K."/>
            <person name="Ahn T.Y."/>
        </authorList>
    </citation>
    <scope>NUCLEOTIDE SEQUENCE [LARGE SCALE GENOMIC DNA]</scope>
    <source>
        <strain evidence="3 4">JCM30602</strain>
    </source>
</reference>